<reference evidence="17" key="1">
    <citation type="submission" date="2015-08" db="EMBL/GenBank/DDBJ databases">
        <title>Genome sequencing project for genomic taxonomy and phylogenomics of Bacillus-like bacteria.</title>
        <authorList>
            <person name="Liu B."/>
            <person name="Wang J."/>
            <person name="Zhu Y."/>
            <person name="Liu G."/>
            <person name="Chen Q."/>
            <person name="Chen Z."/>
            <person name="Lan J."/>
            <person name="Che J."/>
            <person name="Ge C."/>
            <person name="Shi H."/>
            <person name="Pan Z."/>
            <person name="Liu X."/>
        </authorList>
    </citation>
    <scope>NUCLEOTIDE SEQUENCE [LARGE SCALE GENOMIC DNA]</scope>
    <source>
        <strain evidence="17">FJAT-4402</strain>
    </source>
</reference>
<dbReference type="PANTHER" id="PTHR43134:SF3">
    <property type="entry name" value="FLAGELLAR BIOSYNTHESIS PROTEIN FLHF"/>
    <property type="match status" value="1"/>
</dbReference>
<evidence type="ECO:0000256" key="10">
    <source>
        <dbReference type="ARBA" id="ARBA00023136"/>
    </source>
</evidence>
<dbReference type="CDD" id="cd17873">
    <property type="entry name" value="FlhF"/>
    <property type="match status" value="1"/>
</dbReference>
<sequence>MRIKKFTADTMNSAAKIIKQELGNDAVILNSKTVYKRKLFGLTKKKAVEVIAVADQSGLDVTAPQEKKALRTLKPGPSPAPVSETEQKPIRQMVHSPIDKTRYELFPDHVRQISNLLLNQGVSSEIHHQIMLPLIELALKNEWPEKPRLLDIIGQELSCLIDDYKGFNDQTKYIALFGPTGVGKTTTLAKLAADSFLNKQKRIAFITTDTYRIAAVEQLKTYAELLSAPLEVCYSKEDFQKAQQKLSEYDHVFIDTAGRNYKETQFIKELEQLIPFGDDIESYLVLSATSKQEDLLQISRQFAHLPFCRYIMTKLDETDTLGPVLTLLSETKTCIGYITDGQAVPEDIRKMNKSEFVQSLMRFL</sequence>
<dbReference type="EMBL" id="CP012600">
    <property type="protein sequence ID" value="ALC81071.1"/>
    <property type="molecule type" value="Genomic_DNA"/>
</dbReference>
<keyword evidence="9" id="KW-0342">GTP-binding</keyword>
<dbReference type="PANTHER" id="PTHR43134">
    <property type="entry name" value="SIGNAL RECOGNITION PARTICLE RECEPTOR SUBUNIT ALPHA"/>
    <property type="match status" value="1"/>
</dbReference>
<evidence type="ECO:0000256" key="5">
    <source>
        <dbReference type="ARBA" id="ARBA00022475"/>
    </source>
</evidence>
<proteinExistence type="inferred from homology"/>
<keyword evidence="10" id="KW-0472">Membrane</keyword>
<evidence type="ECO:0000313" key="16">
    <source>
        <dbReference type="EMBL" id="ALC81071.1"/>
    </source>
</evidence>
<keyword evidence="8" id="KW-0653">Protein transport</keyword>
<keyword evidence="11" id="KW-1006">Bacterial flagellum protein export</keyword>
<dbReference type="Pfam" id="PF00448">
    <property type="entry name" value="SRP54"/>
    <property type="match status" value="1"/>
</dbReference>
<feature type="domain" description="SRP54-type proteins GTP-binding" evidence="15">
    <location>
        <begin position="171"/>
        <end position="362"/>
    </location>
</feature>
<evidence type="ECO:0000256" key="1">
    <source>
        <dbReference type="ARBA" id="ARBA00004413"/>
    </source>
</evidence>
<keyword evidence="7" id="KW-1005">Bacterial flagellum biogenesis</keyword>
<protein>
    <recommendedName>
        <fullName evidence="3 13">Flagellar biosynthesis protein FlhF</fullName>
    </recommendedName>
</protein>
<evidence type="ECO:0000256" key="8">
    <source>
        <dbReference type="ARBA" id="ARBA00022927"/>
    </source>
</evidence>
<name>A0A0M4FPW9_9BACI</name>
<keyword evidence="5" id="KW-1003">Cell membrane</keyword>
<keyword evidence="4" id="KW-0813">Transport</keyword>
<dbReference type="GO" id="GO:0003924">
    <property type="term" value="F:GTPase activity"/>
    <property type="evidence" value="ECO:0007669"/>
    <property type="project" value="UniProtKB-UniRule"/>
</dbReference>
<gene>
    <name evidence="16" type="ORF">AM592_05295</name>
</gene>
<dbReference type="GO" id="GO:0005525">
    <property type="term" value="F:GTP binding"/>
    <property type="evidence" value="ECO:0007669"/>
    <property type="project" value="UniProtKB-UniRule"/>
</dbReference>
<dbReference type="GO" id="GO:0005047">
    <property type="term" value="F:signal recognition particle binding"/>
    <property type="evidence" value="ECO:0007669"/>
    <property type="project" value="TreeGrafter"/>
</dbReference>
<dbReference type="GO" id="GO:0044781">
    <property type="term" value="P:bacterial-type flagellum organization"/>
    <property type="evidence" value="ECO:0007669"/>
    <property type="project" value="UniProtKB-UniRule"/>
</dbReference>
<evidence type="ECO:0000256" key="13">
    <source>
        <dbReference type="NCBIfam" id="TIGR03499"/>
    </source>
</evidence>
<dbReference type="GO" id="GO:0015031">
    <property type="term" value="P:protein transport"/>
    <property type="evidence" value="ECO:0007669"/>
    <property type="project" value="UniProtKB-KW"/>
</dbReference>
<dbReference type="NCBIfam" id="TIGR03499">
    <property type="entry name" value="FlhF"/>
    <property type="match status" value="1"/>
</dbReference>
<evidence type="ECO:0000256" key="3">
    <source>
        <dbReference type="ARBA" id="ARBA00014919"/>
    </source>
</evidence>
<dbReference type="STRING" id="1441095.AM592_05295"/>
<dbReference type="GO" id="GO:0005886">
    <property type="term" value="C:plasma membrane"/>
    <property type="evidence" value="ECO:0007669"/>
    <property type="project" value="UniProtKB-SubCell"/>
</dbReference>
<evidence type="ECO:0000256" key="2">
    <source>
        <dbReference type="ARBA" id="ARBA00008531"/>
    </source>
</evidence>
<dbReference type="Gene3D" id="3.40.50.300">
    <property type="entry name" value="P-loop containing nucleotide triphosphate hydrolases"/>
    <property type="match status" value="1"/>
</dbReference>
<dbReference type="Gene3D" id="1.20.120.1380">
    <property type="entry name" value="Flagellar FlhF biosynthesis protein, N domain"/>
    <property type="match status" value="1"/>
</dbReference>
<evidence type="ECO:0000256" key="11">
    <source>
        <dbReference type="ARBA" id="ARBA00023225"/>
    </source>
</evidence>
<dbReference type="Proteomes" id="UP000067625">
    <property type="component" value="Chromosome"/>
</dbReference>
<dbReference type="FunFam" id="3.40.50.300:FF:000695">
    <property type="entry name" value="Flagellar biosynthesis regulator FlhF"/>
    <property type="match status" value="1"/>
</dbReference>
<dbReference type="GO" id="GO:0006614">
    <property type="term" value="P:SRP-dependent cotranslational protein targeting to membrane"/>
    <property type="evidence" value="ECO:0007669"/>
    <property type="project" value="UniProtKB-UniRule"/>
</dbReference>
<evidence type="ECO:0000256" key="9">
    <source>
        <dbReference type="ARBA" id="ARBA00023134"/>
    </source>
</evidence>
<dbReference type="InterPro" id="IPR027417">
    <property type="entry name" value="P-loop_NTPase"/>
</dbReference>
<dbReference type="OrthoDB" id="9778554at2"/>
<evidence type="ECO:0000256" key="12">
    <source>
        <dbReference type="ARBA" id="ARBA00025337"/>
    </source>
</evidence>
<evidence type="ECO:0000256" key="4">
    <source>
        <dbReference type="ARBA" id="ARBA00022448"/>
    </source>
</evidence>
<comment type="similarity">
    <text evidence="2">Belongs to the GTP-binding SRP family.</text>
</comment>
<dbReference type="InterPro" id="IPR020006">
    <property type="entry name" value="FlhF"/>
</dbReference>
<feature type="domain" description="AAA+ ATPase" evidence="14">
    <location>
        <begin position="170"/>
        <end position="339"/>
    </location>
</feature>
<dbReference type="SUPFAM" id="SSF52540">
    <property type="entry name" value="P-loop containing nucleoside triphosphate hydrolases"/>
    <property type="match status" value="1"/>
</dbReference>
<dbReference type="AlphaFoldDB" id="A0A0M4FPW9"/>
<dbReference type="InterPro" id="IPR000897">
    <property type="entry name" value="SRP54_GTPase_dom"/>
</dbReference>
<keyword evidence="17" id="KW-1185">Reference proteome</keyword>
<keyword evidence="6" id="KW-0547">Nucleotide-binding</keyword>
<dbReference type="InterPro" id="IPR047040">
    <property type="entry name" value="FlhF__GTPase_dom"/>
</dbReference>
<dbReference type="RefSeq" id="WP_053602822.1">
    <property type="nucleotide sequence ID" value="NZ_CP012600.1"/>
</dbReference>
<comment type="function">
    <text evidence="12">Necessary for flagellar biosynthesis. May be involved in translocation of the flagellum.</text>
</comment>
<organism evidence="16 17">
    <name type="scientific">Bacillus gobiensis</name>
    <dbReference type="NCBI Taxonomy" id="1441095"/>
    <lineage>
        <taxon>Bacteria</taxon>
        <taxon>Bacillati</taxon>
        <taxon>Bacillota</taxon>
        <taxon>Bacilli</taxon>
        <taxon>Bacillales</taxon>
        <taxon>Bacillaceae</taxon>
        <taxon>Bacillus</taxon>
    </lineage>
</organism>
<reference evidence="16 17" key="2">
    <citation type="journal article" date="2016" name="Int. J. Syst. Evol. Microbiol.">
        <title>Bacillus gobiensis sp. nov., isolated from a soil sample.</title>
        <authorList>
            <person name="Liu B."/>
            <person name="Liu G.H."/>
            <person name="Cetin S."/>
            <person name="Schumann P."/>
            <person name="Pan Z.Z."/>
            <person name="Chen Q.Q."/>
        </authorList>
    </citation>
    <scope>NUCLEOTIDE SEQUENCE [LARGE SCALE GENOMIC DNA]</scope>
    <source>
        <strain evidence="16 17">FJAT-4402</strain>
    </source>
</reference>
<evidence type="ECO:0000259" key="15">
    <source>
        <dbReference type="SMART" id="SM00962"/>
    </source>
</evidence>
<dbReference type="SMART" id="SM00382">
    <property type="entry name" value="AAA"/>
    <property type="match status" value="1"/>
</dbReference>
<evidence type="ECO:0000256" key="7">
    <source>
        <dbReference type="ARBA" id="ARBA00022795"/>
    </source>
</evidence>
<dbReference type="InterPro" id="IPR003593">
    <property type="entry name" value="AAA+_ATPase"/>
</dbReference>
<evidence type="ECO:0000256" key="6">
    <source>
        <dbReference type="ARBA" id="ARBA00022741"/>
    </source>
</evidence>
<dbReference type="PATRIC" id="fig|1441095.3.peg.1153"/>
<evidence type="ECO:0000313" key="17">
    <source>
        <dbReference type="Proteomes" id="UP000067625"/>
    </source>
</evidence>
<accession>A0A0M4FPW9</accession>
<evidence type="ECO:0000259" key="14">
    <source>
        <dbReference type="SMART" id="SM00382"/>
    </source>
</evidence>
<comment type="subcellular location">
    <subcellularLocation>
        <location evidence="1">Cell membrane</location>
        <topology evidence="1">Peripheral membrane protein</topology>
        <orientation evidence="1">Cytoplasmic side</orientation>
    </subcellularLocation>
</comment>
<dbReference type="SMART" id="SM00962">
    <property type="entry name" value="SRP54"/>
    <property type="match status" value="1"/>
</dbReference>